<dbReference type="Pfam" id="PF04264">
    <property type="entry name" value="YceI"/>
    <property type="match status" value="1"/>
</dbReference>
<dbReference type="SUPFAM" id="SSF101874">
    <property type="entry name" value="YceI-like"/>
    <property type="match status" value="1"/>
</dbReference>
<gene>
    <name evidence="2" type="ORF">ACFQ1Q_08630</name>
</gene>
<reference evidence="3" key="1">
    <citation type="journal article" date="2019" name="Int. J. Syst. Evol. Microbiol.">
        <title>The Global Catalogue of Microorganisms (GCM) 10K type strain sequencing project: providing services to taxonomists for standard genome sequencing and annotation.</title>
        <authorList>
            <consortium name="The Broad Institute Genomics Platform"/>
            <consortium name="The Broad Institute Genome Sequencing Center for Infectious Disease"/>
            <person name="Wu L."/>
            <person name="Ma J."/>
        </authorList>
    </citation>
    <scope>NUCLEOTIDE SEQUENCE [LARGE SCALE GENOMIC DNA]</scope>
    <source>
        <strain evidence="3">CCUG 62215</strain>
    </source>
</reference>
<dbReference type="PANTHER" id="PTHR34406">
    <property type="entry name" value="PROTEIN YCEI"/>
    <property type="match status" value="1"/>
</dbReference>
<evidence type="ECO:0000313" key="3">
    <source>
        <dbReference type="Proteomes" id="UP001597013"/>
    </source>
</evidence>
<dbReference type="InterPro" id="IPR036761">
    <property type="entry name" value="TTHA0802/YceI-like_sf"/>
</dbReference>
<feature type="domain" description="Lipid/polyisoprenoid-binding YceI-like" evidence="1">
    <location>
        <begin position="24"/>
        <end position="186"/>
    </location>
</feature>
<comment type="caution">
    <text evidence="2">The sequence shown here is derived from an EMBL/GenBank/DDBJ whole genome shotgun (WGS) entry which is preliminary data.</text>
</comment>
<organism evidence="2 3">
    <name type="scientific">Winogradskyella litorisediminis</name>
    <dbReference type="NCBI Taxonomy" id="1156618"/>
    <lineage>
        <taxon>Bacteria</taxon>
        <taxon>Pseudomonadati</taxon>
        <taxon>Bacteroidota</taxon>
        <taxon>Flavobacteriia</taxon>
        <taxon>Flavobacteriales</taxon>
        <taxon>Flavobacteriaceae</taxon>
        <taxon>Winogradskyella</taxon>
    </lineage>
</organism>
<name>A0ABW3N753_9FLAO</name>
<proteinExistence type="predicted"/>
<evidence type="ECO:0000259" key="1">
    <source>
        <dbReference type="SMART" id="SM00867"/>
    </source>
</evidence>
<dbReference type="RefSeq" id="WP_386129951.1">
    <property type="nucleotide sequence ID" value="NZ_JBHTJL010000009.1"/>
</dbReference>
<dbReference type="InterPro" id="IPR007372">
    <property type="entry name" value="Lipid/polyisoprenoid-bd_YceI"/>
</dbReference>
<keyword evidence="3" id="KW-1185">Reference proteome</keyword>
<dbReference type="EMBL" id="JBHTJL010000009">
    <property type="protein sequence ID" value="MFD1063312.1"/>
    <property type="molecule type" value="Genomic_DNA"/>
</dbReference>
<dbReference type="Proteomes" id="UP001597013">
    <property type="component" value="Unassembled WGS sequence"/>
</dbReference>
<dbReference type="SMART" id="SM00867">
    <property type="entry name" value="YceI"/>
    <property type="match status" value="1"/>
</dbReference>
<dbReference type="Gene3D" id="2.40.128.110">
    <property type="entry name" value="Lipid/polyisoprenoid-binding, YceI-like"/>
    <property type="match status" value="1"/>
</dbReference>
<dbReference type="PANTHER" id="PTHR34406:SF1">
    <property type="entry name" value="PROTEIN YCEI"/>
    <property type="match status" value="1"/>
</dbReference>
<evidence type="ECO:0000313" key="2">
    <source>
        <dbReference type="EMBL" id="MFD1063312.1"/>
    </source>
</evidence>
<sequence length="187" mass="20502">MKNLKTLAAVVLAVSFFSFSLLKEKKVDVSKSTVNWVGKKVTGSHEGTIKLESGVLNFDGDNLVGGEFVIDMTTIDVTDLEGKSKASLEGHLKSDDFFGVENHKTATLKITNASKQYNDYEVIGDLTIKGITNPVSFTMYNKDGAMKAKLIIDRTKFGIKYGSASFIDNLKDKAISDDFEVNVNLVF</sequence>
<protein>
    <submittedName>
        <fullName evidence="2">YceI family protein</fullName>
    </submittedName>
</protein>
<accession>A0ABW3N753</accession>